<dbReference type="SUPFAM" id="SSF55347">
    <property type="entry name" value="Glyceraldehyde-3-phosphate dehydrogenase-like, C-terminal domain"/>
    <property type="match status" value="1"/>
</dbReference>
<dbReference type="NCBIfam" id="NF009114">
    <property type="entry name" value="PRK12464.1"/>
    <property type="match status" value="1"/>
</dbReference>
<comment type="pathway">
    <text evidence="3">Isoprenoid biosynthesis; isopentenyl diphosphate biosynthesis via DXP pathway; isopentenyl diphosphate from 1-deoxy-D-xylulose 5-phosphate: step 1/6.</text>
</comment>
<evidence type="ECO:0000259" key="12">
    <source>
        <dbReference type="Pfam" id="PF02670"/>
    </source>
</evidence>
<dbReference type="NCBIfam" id="TIGR00243">
    <property type="entry name" value="Dxr"/>
    <property type="match status" value="1"/>
</dbReference>
<keyword evidence="6" id="KW-0479">Metal-binding</keyword>
<dbReference type="InterPro" id="IPR036169">
    <property type="entry name" value="DXPR_C_sf"/>
</dbReference>
<feature type="domain" description="1-deoxy-D-xylulose 5-phosphate reductoisomerase N-terminal" evidence="12">
    <location>
        <begin position="5"/>
        <end position="131"/>
    </location>
</feature>
<evidence type="ECO:0000256" key="11">
    <source>
        <dbReference type="ARBA" id="ARBA00048543"/>
    </source>
</evidence>
<comment type="caution">
    <text evidence="15">The sequence shown here is derived from an EMBL/GenBank/DDBJ whole genome shotgun (WGS) entry which is preliminary data.</text>
</comment>
<evidence type="ECO:0000256" key="8">
    <source>
        <dbReference type="ARBA" id="ARBA00023002"/>
    </source>
</evidence>
<dbReference type="GO" id="GO:0030604">
    <property type="term" value="F:1-deoxy-D-xylulose-5-phosphate reductoisomerase activity"/>
    <property type="evidence" value="ECO:0007669"/>
    <property type="project" value="UniProtKB-EC"/>
</dbReference>
<dbReference type="HAMAP" id="MF_00183">
    <property type="entry name" value="DXP_reductoisom"/>
    <property type="match status" value="1"/>
</dbReference>
<dbReference type="InterPro" id="IPR003821">
    <property type="entry name" value="DXP_reductoisomerase"/>
</dbReference>
<dbReference type="Pfam" id="PF08436">
    <property type="entry name" value="DXP_redisom_C"/>
    <property type="match status" value="1"/>
</dbReference>
<dbReference type="EMBL" id="VSSQ01011690">
    <property type="protein sequence ID" value="MPM47471.1"/>
    <property type="molecule type" value="Genomic_DNA"/>
</dbReference>
<comment type="cofactor">
    <cofactor evidence="1">
        <name>Mn(2+)</name>
        <dbReference type="ChEBI" id="CHEBI:29035"/>
    </cofactor>
</comment>
<organism evidence="15">
    <name type="scientific">bioreactor metagenome</name>
    <dbReference type="NCBI Taxonomy" id="1076179"/>
    <lineage>
        <taxon>unclassified sequences</taxon>
        <taxon>metagenomes</taxon>
        <taxon>ecological metagenomes</taxon>
    </lineage>
</organism>
<comment type="catalytic activity">
    <reaction evidence="11">
        <text>2-C-methyl-D-erythritol 4-phosphate + NADP(+) = 1-deoxy-D-xylulose 5-phosphate + NADPH + H(+)</text>
        <dbReference type="Rhea" id="RHEA:13717"/>
        <dbReference type="ChEBI" id="CHEBI:15378"/>
        <dbReference type="ChEBI" id="CHEBI:57783"/>
        <dbReference type="ChEBI" id="CHEBI:57792"/>
        <dbReference type="ChEBI" id="CHEBI:58262"/>
        <dbReference type="ChEBI" id="CHEBI:58349"/>
        <dbReference type="EC" id="1.1.1.267"/>
    </reaction>
    <physiologicalReaction direction="right-to-left" evidence="11">
        <dbReference type="Rhea" id="RHEA:13719"/>
    </physiologicalReaction>
</comment>
<dbReference type="Pfam" id="PF13288">
    <property type="entry name" value="DXPR_C"/>
    <property type="match status" value="1"/>
</dbReference>
<feature type="domain" description="1-deoxy-D-xylulose 5-phosphate reductoisomerase C-terminal" evidence="13">
    <location>
        <begin position="145"/>
        <end position="227"/>
    </location>
</feature>
<reference evidence="15" key="1">
    <citation type="submission" date="2019-08" db="EMBL/GenBank/DDBJ databases">
        <authorList>
            <person name="Kucharzyk K."/>
            <person name="Murdoch R.W."/>
            <person name="Higgins S."/>
            <person name="Loffler F."/>
        </authorList>
    </citation>
    <scope>NUCLEOTIDE SEQUENCE</scope>
</reference>
<dbReference type="Pfam" id="PF02670">
    <property type="entry name" value="DXP_reductoisom"/>
    <property type="match status" value="1"/>
</dbReference>
<evidence type="ECO:0000313" key="15">
    <source>
        <dbReference type="EMBL" id="MPM47471.1"/>
    </source>
</evidence>
<dbReference type="UniPathway" id="UPA00056">
    <property type="reaction ID" value="UER00092"/>
</dbReference>
<dbReference type="PANTHER" id="PTHR30525">
    <property type="entry name" value="1-DEOXY-D-XYLULOSE 5-PHOSPHATE REDUCTOISOMERASE"/>
    <property type="match status" value="1"/>
</dbReference>
<dbReference type="InterPro" id="IPR013644">
    <property type="entry name" value="DXP_reductoisomerase_C"/>
</dbReference>
<keyword evidence="15" id="KW-0413">Isomerase</keyword>
<dbReference type="Gene3D" id="1.10.1740.10">
    <property type="match status" value="1"/>
</dbReference>
<dbReference type="PIRSF" id="PIRSF006205">
    <property type="entry name" value="Dxp_reductismrs"/>
    <property type="match status" value="1"/>
</dbReference>
<evidence type="ECO:0000256" key="2">
    <source>
        <dbReference type="ARBA" id="ARBA00001946"/>
    </source>
</evidence>
<dbReference type="GO" id="GO:0070402">
    <property type="term" value="F:NADPH binding"/>
    <property type="evidence" value="ECO:0007669"/>
    <property type="project" value="InterPro"/>
</dbReference>
<dbReference type="Gene3D" id="3.40.50.720">
    <property type="entry name" value="NAD(P)-binding Rossmann-like Domain"/>
    <property type="match status" value="1"/>
</dbReference>
<keyword evidence="9" id="KW-0464">Manganese</keyword>
<dbReference type="GO" id="GO:0016853">
    <property type="term" value="F:isomerase activity"/>
    <property type="evidence" value="ECO:0007669"/>
    <property type="project" value="UniProtKB-KW"/>
</dbReference>
<comment type="similarity">
    <text evidence="4">Belongs to the DXR family.</text>
</comment>
<evidence type="ECO:0000256" key="4">
    <source>
        <dbReference type="ARBA" id="ARBA00006825"/>
    </source>
</evidence>
<keyword evidence="7" id="KW-0521">NADP</keyword>
<keyword evidence="10" id="KW-0414">Isoprene biosynthesis</keyword>
<dbReference type="AlphaFoldDB" id="A0A645A5D8"/>
<feature type="domain" description="DXP reductoisomerase C-terminal" evidence="14">
    <location>
        <begin position="259"/>
        <end position="375"/>
    </location>
</feature>
<keyword evidence="8 15" id="KW-0560">Oxidoreductase</keyword>
<evidence type="ECO:0000256" key="6">
    <source>
        <dbReference type="ARBA" id="ARBA00022723"/>
    </source>
</evidence>
<evidence type="ECO:0000256" key="5">
    <source>
        <dbReference type="ARBA" id="ARBA00012366"/>
    </source>
</evidence>
<dbReference type="SUPFAM" id="SSF51735">
    <property type="entry name" value="NAD(P)-binding Rossmann-fold domains"/>
    <property type="match status" value="1"/>
</dbReference>
<dbReference type="SUPFAM" id="SSF69055">
    <property type="entry name" value="1-deoxy-D-xylulose-5-phosphate reductoisomerase, C-terminal domain"/>
    <property type="match status" value="1"/>
</dbReference>
<evidence type="ECO:0000256" key="7">
    <source>
        <dbReference type="ARBA" id="ARBA00022857"/>
    </source>
</evidence>
<protein>
    <recommendedName>
        <fullName evidence="5">1-deoxy-D-xylulose-5-phosphate reductoisomerase</fullName>
        <ecNumber evidence="5">1.1.1.267</ecNumber>
    </recommendedName>
</protein>
<dbReference type="GO" id="GO:0051484">
    <property type="term" value="P:isopentenyl diphosphate biosynthetic process, methylerythritol 4-phosphate pathway involved in terpenoid biosynthetic process"/>
    <property type="evidence" value="ECO:0007669"/>
    <property type="project" value="TreeGrafter"/>
</dbReference>
<evidence type="ECO:0000256" key="9">
    <source>
        <dbReference type="ARBA" id="ARBA00023211"/>
    </source>
</evidence>
<dbReference type="InterPro" id="IPR013512">
    <property type="entry name" value="DXP_reductoisomerase_N"/>
</dbReference>
<dbReference type="GO" id="GO:0030145">
    <property type="term" value="F:manganese ion binding"/>
    <property type="evidence" value="ECO:0007669"/>
    <property type="project" value="TreeGrafter"/>
</dbReference>
<comment type="cofactor">
    <cofactor evidence="2">
        <name>Mg(2+)</name>
        <dbReference type="ChEBI" id="CHEBI:18420"/>
    </cofactor>
</comment>
<proteinExistence type="inferred from homology"/>
<gene>
    <name evidence="15" type="primary">dxr_27</name>
    <name evidence="15" type="ORF">SDC9_94182</name>
</gene>
<sequence length="387" mass="42678">MRRCVAILGSTGSIGTQTLDVISQHRDMFEVDLLTANSSADLLIKQAIEFDVNNVVICDESKYEYVKNALKGYDTKVFAGMQSVCDLVTSHRLEIIVTAMVGFSGLKPTIAALKAGKSIALANKETLVAAGSIVTDLAFRNGCAILPVDSEHSAIFQCLQGEKASIEKLLLTASGGPFLHLTKDEIKSVTVEAALKHPKWTMGAKVTIDSASMMNKGLELIEAKWLFKTDPSKIEIVVHPQSIIHSMVQFTDGSVSAQMSVPDMRLPIQYAISDPYRLNLNTTRIDFSTLSKLDFYAPDKEKFPCINIAYKSIERGGNIPCAMNAANEIAVEAFLKREISFTSIPEIIGEVIEKIYFTKDPSLDDIFETDRYARELAIINKQLHLKY</sequence>
<evidence type="ECO:0000256" key="3">
    <source>
        <dbReference type="ARBA" id="ARBA00005094"/>
    </source>
</evidence>
<dbReference type="EC" id="1.1.1.267" evidence="5"/>
<evidence type="ECO:0000259" key="14">
    <source>
        <dbReference type="Pfam" id="PF13288"/>
    </source>
</evidence>
<evidence type="ECO:0000256" key="1">
    <source>
        <dbReference type="ARBA" id="ARBA00001936"/>
    </source>
</evidence>
<accession>A0A645A5D8</accession>
<dbReference type="FunFam" id="3.40.50.720:FF:000045">
    <property type="entry name" value="1-deoxy-D-xylulose 5-phosphate reductoisomerase"/>
    <property type="match status" value="1"/>
</dbReference>
<evidence type="ECO:0000256" key="10">
    <source>
        <dbReference type="ARBA" id="ARBA00023229"/>
    </source>
</evidence>
<name>A0A645A5D8_9ZZZZ</name>
<dbReference type="InterPro" id="IPR026877">
    <property type="entry name" value="DXPR_C"/>
</dbReference>
<evidence type="ECO:0000259" key="13">
    <source>
        <dbReference type="Pfam" id="PF08436"/>
    </source>
</evidence>
<dbReference type="PANTHER" id="PTHR30525:SF0">
    <property type="entry name" value="1-DEOXY-D-XYLULOSE 5-PHOSPHATE REDUCTOISOMERASE, CHLOROPLASTIC"/>
    <property type="match status" value="1"/>
</dbReference>
<dbReference type="InterPro" id="IPR036291">
    <property type="entry name" value="NAD(P)-bd_dom_sf"/>
</dbReference>